<evidence type="ECO:0000256" key="1">
    <source>
        <dbReference type="SAM" id="Phobius"/>
    </source>
</evidence>
<sequence length="571" mass="63530">MFNSKYEKKQFGLKVLKLLEGWAGRDEFEEVQDTLRESPEARALYKKYVNVYSTLKEINISSIPKIDDELAEKIIEAEKRAPAIRKCRQEKEKQGCLIEDVHYDIPKRQYSKSSVIAFVLSAAAMLAIVLILTFADRTNQSIRAAVVEDALNAQFSDSSVSFSSGDSIWANNKVSLSEGYIELKTPNDVLITVEAPAEFDLSKQSDLQLDYGRIYAKVGDQGIGFTVHTDNMRLIDLGTEFGVYKDKKGWTEAHMIKGKAAFISGNSWLKKAKRELTKGKALGISNANSDAVEINPDPEEFVRSINSKFKAVWRGQETLDLADMVGGGNGLGTGKYKSGIVTIKGEYSDDIKEFESVTTEYEDYLAVDSLPFIDGVFMPDGGRGPVKVSSQGHTFSGLPDTNVRYRVGVLNGAYHPRSGKVLPHVMTLQGVKQRYPETSAIYIHPEQGVTFDLEKIRGIVPNFRMSRFTAKFGLSDSIFNDAVFAEPEKWQDKSGFKSIVCDMQVLVDGKLRFEVNNQTPVDKPVDFDIRLNPKDRFLTICSFVPMGKGAGNAGLAMPLFVNPKLHLDSLK</sequence>
<dbReference type="PANTHER" id="PTHR30273">
    <property type="entry name" value="PERIPLASMIC SIGNAL SENSOR AND SIGMA FACTOR ACTIVATOR FECR-RELATED"/>
    <property type="match status" value="1"/>
</dbReference>
<dbReference type="GO" id="GO:0016989">
    <property type="term" value="F:sigma factor antagonist activity"/>
    <property type="evidence" value="ECO:0007669"/>
    <property type="project" value="TreeGrafter"/>
</dbReference>
<dbReference type="PANTHER" id="PTHR30273:SF2">
    <property type="entry name" value="PROTEIN FECR"/>
    <property type="match status" value="1"/>
</dbReference>
<dbReference type="STRING" id="1941349.STSP1_00709"/>
<evidence type="ECO:0000313" key="3">
    <source>
        <dbReference type="Proteomes" id="UP000193334"/>
    </source>
</evidence>
<keyword evidence="1" id="KW-0472">Membrane</keyword>
<gene>
    <name evidence="2" type="ORF">STSP1_00709</name>
</gene>
<dbReference type="Proteomes" id="UP000193334">
    <property type="component" value="Chromosome"/>
</dbReference>
<organism evidence="2 3">
    <name type="scientific">Sedimentisphaera salicampi</name>
    <dbReference type="NCBI Taxonomy" id="1941349"/>
    <lineage>
        <taxon>Bacteria</taxon>
        <taxon>Pseudomonadati</taxon>
        <taxon>Planctomycetota</taxon>
        <taxon>Phycisphaerae</taxon>
        <taxon>Sedimentisphaerales</taxon>
        <taxon>Sedimentisphaeraceae</taxon>
        <taxon>Sedimentisphaera</taxon>
    </lineage>
</organism>
<reference evidence="3" key="1">
    <citation type="submission" date="2017-04" db="EMBL/GenBank/DDBJ databases">
        <title>Comparative genomics and description of representatives of a novel lineage of planctomycetes thriving in anoxic sediments.</title>
        <authorList>
            <person name="Spring S."/>
            <person name="Bunk B."/>
            <person name="Sproer C."/>
        </authorList>
    </citation>
    <scope>NUCLEOTIDE SEQUENCE [LARGE SCALE GENOMIC DNA]</scope>
    <source>
        <strain evidence="3">ST-PulAB-D4</strain>
    </source>
</reference>
<feature type="transmembrane region" description="Helical" evidence="1">
    <location>
        <begin position="115"/>
        <end position="135"/>
    </location>
</feature>
<dbReference type="InterPro" id="IPR012373">
    <property type="entry name" value="Ferrdict_sens_TM"/>
</dbReference>
<keyword evidence="1" id="KW-0812">Transmembrane</keyword>
<dbReference type="KEGG" id="pbp:STSP1_00709"/>
<dbReference type="EMBL" id="CP021023">
    <property type="protein sequence ID" value="ARN56330.1"/>
    <property type="molecule type" value="Genomic_DNA"/>
</dbReference>
<proteinExistence type="predicted"/>
<name>A0A1W6LKK4_9BACT</name>
<dbReference type="AlphaFoldDB" id="A0A1W6LKK4"/>
<evidence type="ECO:0000313" key="2">
    <source>
        <dbReference type="EMBL" id="ARN56330.1"/>
    </source>
</evidence>
<dbReference type="RefSeq" id="WP_085755028.1">
    <property type="nucleotide sequence ID" value="NZ_CP021023.1"/>
</dbReference>
<accession>A0A1W6LKK4</accession>
<dbReference type="Gene3D" id="2.60.120.1440">
    <property type="match status" value="1"/>
</dbReference>
<keyword evidence="3" id="KW-1185">Reference proteome</keyword>
<keyword evidence="1" id="KW-1133">Transmembrane helix</keyword>
<protein>
    <submittedName>
        <fullName evidence="2">FecR protein</fullName>
    </submittedName>
</protein>